<gene>
    <name evidence="2" type="ORF">GSTENG00022672001</name>
</gene>
<evidence type="ECO:0000256" key="1">
    <source>
        <dbReference type="SAM" id="MobiDB-lite"/>
    </source>
</evidence>
<proteinExistence type="predicted"/>
<evidence type="ECO:0000313" key="2">
    <source>
        <dbReference type="EMBL" id="CAG03321.1"/>
    </source>
</evidence>
<dbReference type="KEGG" id="tng:GSTEN00022672G001"/>
<organism evidence="2">
    <name type="scientific">Tetraodon nigroviridis</name>
    <name type="common">Spotted green pufferfish</name>
    <name type="synonym">Chelonodon nigroviridis</name>
    <dbReference type="NCBI Taxonomy" id="99883"/>
    <lineage>
        <taxon>Eukaryota</taxon>
        <taxon>Metazoa</taxon>
        <taxon>Chordata</taxon>
        <taxon>Craniata</taxon>
        <taxon>Vertebrata</taxon>
        <taxon>Euteleostomi</taxon>
        <taxon>Actinopterygii</taxon>
        <taxon>Neopterygii</taxon>
        <taxon>Teleostei</taxon>
        <taxon>Neoteleostei</taxon>
        <taxon>Acanthomorphata</taxon>
        <taxon>Eupercaria</taxon>
        <taxon>Tetraodontiformes</taxon>
        <taxon>Tetradontoidea</taxon>
        <taxon>Tetraodontidae</taxon>
        <taxon>Tetraodon</taxon>
    </lineage>
</organism>
<accession>Q4S7R1</accession>
<feature type="region of interest" description="Disordered" evidence="1">
    <location>
        <begin position="37"/>
        <end position="112"/>
    </location>
</feature>
<reference evidence="2" key="1">
    <citation type="journal article" date="2004" name="Nature">
        <title>Genome duplication in the teleost fish Tetraodon nigroviridis reveals the early vertebrate proto-karyotype.</title>
        <authorList>
            <person name="Jaillon O."/>
            <person name="Aury J.-M."/>
            <person name="Brunet F."/>
            <person name="Petit J.-L."/>
            <person name="Stange-Thomann N."/>
            <person name="Mauceli E."/>
            <person name="Bouneau L."/>
            <person name="Fischer C."/>
            <person name="Ozouf-Costaz C."/>
            <person name="Bernot A."/>
            <person name="Nicaud S."/>
            <person name="Jaffe D."/>
            <person name="Fisher S."/>
            <person name="Lutfalla G."/>
            <person name="Dossat C."/>
            <person name="Segurens B."/>
            <person name="Dasilva C."/>
            <person name="Salanoubat M."/>
            <person name="Levy M."/>
            <person name="Boudet N."/>
            <person name="Castellano S."/>
            <person name="Anthouard V."/>
            <person name="Jubin C."/>
            <person name="Castelli V."/>
            <person name="Katinka M."/>
            <person name="Vacherie B."/>
            <person name="Biemont C."/>
            <person name="Skalli Z."/>
            <person name="Cattolico L."/>
            <person name="Poulain J."/>
            <person name="De Berardinis V."/>
            <person name="Cruaud C."/>
            <person name="Duprat S."/>
            <person name="Brottier P."/>
            <person name="Coutanceau J.-P."/>
            <person name="Gouzy J."/>
            <person name="Parra G."/>
            <person name="Lardier G."/>
            <person name="Chapple C."/>
            <person name="McKernan K.J."/>
            <person name="McEwan P."/>
            <person name="Bosak S."/>
            <person name="Kellis M."/>
            <person name="Volff J.-N."/>
            <person name="Guigo R."/>
            <person name="Zody M.C."/>
            <person name="Mesirov J."/>
            <person name="Lindblad-Toh K."/>
            <person name="Birren B."/>
            <person name="Nusbaum C."/>
            <person name="Kahn D."/>
            <person name="Robinson-Rechavi M."/>
            <person name="Laudet V."/>
            <person name="Schachter V."/>
            <person name="Quetier F."/>
            <person name="Saurin W."/>
            <person name="Scarpelli C."/>
            <person name="Wincker P."/>
            <person name="Lander E.S."/>
            <person name="Weissenbach J."/>
            <person name="Roest Crollius H."/>
        </authorList>
    </citation>
    <scope>NUCLEOTIDE SEQUENCE [LARGE SCALE GENOMIC DNA]</scope>
</reference>
<dbReference type="OrthoDB" id="8889598at2759"/>
<dbReference type="AlphaFoldDB" id="Q4S7R1"/>
<dbReference type="EMBL" id="CAAE01014712">
    <property type="protein sequence ID" value="CAG03321.1"/>
    <property type="molecule type" value="Genomic_DNA"/>
</dbReference>
<name>Q4S7R1_TETNG</name>
<sequence length="112" mass="12175">MVGGLCARRLARRSRSALIAALTVLLVQTLIVWNFSSLDSGEDGENGGSSSVREKRERGAGNKAAGGDYFQHGVRQRQHLPPLGRGAARHIQQPVRQRRVSPSFTPYPRGLG</sequence>
<reference evidence="2" key="2">
    <citation type="submission" date="2004-02" db="EMBL/GenBank/DDBJ databases">
        <authorList>
            <consortium name="Genoscope"/>
            <consortium name="Whitehead Institute Centre for Genome Research"/>
        </authorList>
    </citation>
    <scope>NUCLEOTIDE SEQUENCE</scope>
</reference>
<comment type="caution">
    <text evidence="2">The sequence shown here is derived from an EMBL/GenBank/DDBJ whole genome shotgun (WGS) entry which is preliminary data.</text>
</comment>
<protein>
    <submittedName>
        <fullName evidence="2">(spotted green pufferfish) hypothetical protein</fullName>
    </submittedName>
</protein>